<evidence type="ECO:0000313" key="3">
    <source>
        <dbReference type="Proteomes" id="UP000198724"/>
    </source>
</evidence>
<reference evidence="3" key="1">
    <citation type="submission" date="2016-10" db="EMBL/GenBank/DDBJ databases">
        <authorList>
            <person name="Varghese N."/>
            <person name="Submissions S."/>
        </authorList>
    </citation>
    <scope>NUCLEOTIDE SEQUENCE [LARGE SCALE GENOMIC DNA]</scope>
    <source>
        <strain evidence="3">LP51</strain>
    </source>
</reference>
<dbReference type="Proteomes" id="UP000198724">
    <property type="component" value="Unassembled WGS sequence"/>
</dbReference>
<protein>
    <submittedName>
        <fullName evidence="2">Uncharacterized protein</fullName>
    </submittedName>
</protein>
<dbReference type="STRING" id="1436961.SAMN05421739_10532"/>
<organism evidence="2 3">
    <name type="scientific">Pontibacter chinhatensis</name>
    <dbReference type="NCBI Taxonomy" id="1436961"/>
    <lineage>
        <taxon>Bacteria</taxon>
        <taxon>Pseudomonadati</taxon>
        <taxon>Bacteroidota</taxon>
        <taxon>Cytophagia</taxon>
        <taxon>Cytophagales</taxon>
        <taxon>Hymenobacteraceae</taxon>
        <taxon>Pontibacter</taxon>
    </lineage>
</organism>
<evidence type="ECO:0000256" key="1">
    <source>
        <dbReference type="SAM" id="MobiDB-lite"/>
    </source>
</evidence>
<dbReference type="EMBL" id="FOOT01000005">
    <property type="protein sequence ID" value="SFH00820.1"/>
    <property type="molecule type" value="Genomic_DNA"/>
</dbReference>
<proteinExistence type="predicted"/>
<keyword evidence="3" id="KW-1185">Reference proteome</keyword>
<feature type="region of interest" description="Disordered" evidence="1">
    <location>
        <begin position="1"/>
        <end position="23"/>
    </location>
</feature>
<sequence length="109" mass="11817">MPKFDGTEGAPIERGTAAKWTRNYRQGAKPDPALGAVVKAHFFGREILEKILAQEGCMGIRMYYARDERGQRQLVLVGADGDGENMLEGTIADGSKVCPPDCSTGDLDE</sequence>
<accession>A0A1I2WHJ1</accession>
<dbReference type="AlphaFoldDB" id="A0A1I2WHJ1"/>
<dbReference type="OrthoDB" id="661524at2"/>
<evidence type="ECO:0000313" key="2">
    <source>
        <dbReference type="EMBL" id="SFH00820.1"/>
    </source>
</evidence>
<gene>
    <name evidence="2" type="ORF">SAMN05421739_10532</name>
</gene>
<name>A0A1I2WHJ1_9BACT</name>
<dbReference type="RefSeq" id="WP_092103058.1">
    <property type="nucleotide sequence ID" value="NZ_FOOT01000005.1"/>
</dbReference>